<reference evidence="3 4" key="1">
    <citation type="submission" date="2016-10" db="EMBL/GenBank/DDBJ databases">
        <authorList>
            <person name="de Groot N.N."/>
        </authorList>
    </citation>
    <scope>NUCLEOTIDE SEQUENCE [LARGE SCALE GENOMIC DNA]</scope>
    <source>
        <strain evidence="3 4">CGMCC 1.5012</strain>
    </source>
</reference>
<feature type="domain" description="FMN-binding" evidence="2">
    <location>
        <begin position="60"/>
        <end position="130"/>
    </location>
</feature>
<dbReference type="EMBL" id="FNID01000007">
    <property type="protein sequence ID" value="SDM89778.1"/>
    <property type="molecule type" value="Genomic_DNA"/>
</dbReference>
<dbReference type="STRING" id="258515.SAMN05192585_10741"/>
<name>A0A1G9WZA2_9FIRM</name>
<dbReference type="OrthoDB" id="3169476at2"/>
<keyword evidence="1" id="KW-1133">Transmembrane helix</keyword>
<protein>
    <submittedName>
        <fullName evidence="3">FMN-binding domain-containing protein</fullName>
    </submittedName>
</protein>
<accession>A0A1G9WZA2</accession>
<dbReference type="GO" id="GO:0016020">
    <property type="term" value="C:membrane"/>
    <property type="evidence" value="ECO:0007669"/>
    <property type="project" value="InterPro"/>
</dbReference>
<keyword evidence="1" id="KW-0812">Transmembrane</keyword>
<evidence type="ECO:0000313" key="3">
    <source>
        <dbReference type="EMBL" id="SDM89778.1"/>
    </source>
</evidence>
<feature type="transmembrane region" description="Helical" evidence="1">
    <location>
        <begin position="6"/>
        <end position="29"/>
    </location>
</feature>
<dbReference type="Proteomes" id="UP000199182">
    <property type="component" value="Unassembled WGS sequence"/>
</dbReference>
<dbReference type="Gene3D" id="3.90.1010.20">
    <property type="match status" value="1"/>
</dbReference>
<proteinExistence type="predicted"/>
<keyword evidence="1" id="KW-0472">Membrane</keyword>
<evidence type="ECO:0000313" key="4">
    <source>
        <dbReference type="Proteomes" id="UP000199182"/>
    </source>
</evidence>
<keyword evidence="4" id="KW-1185">Reference proteome</keyword>
<dbReference type="Pfam" id="PF04205">
    <property type="entry name" value="FMN_bind"/>
    <property type="match status" value="1"/>
</dbReference>
<dbReference type="RefSeq" id="WP_092638571.1">
    <property type="nucleotide sequence ID" value="NZ_FNID01000007.1"/>
</dbReference>
<sequence length="130" mass="14294">MAKKILKIFGCIILVIALIIIGFATFILLGKDSTMKQPIGDINLSNVEDGVYTGSYNGFRFSDAVEVIVKNHEITDIKVIKPQLFAKESVYQELTEKVKEQQSLDVDAVTGATADTKAFLKAVENAIKNK</sequence>
<evidence type="ECO:0000256" key="1">
    <source>
        <dbReference type="SAM" id="Phobius"/>
    </source>
</evidence>
<organism evidence="3 4">
    <name type="scientific">Acetanaerobacterium elongatum</name>
    <dbReference type="NCBI Taxonomy" id="258515"/>
    <lineage>
        <taxon>Bacteria</taxon>
        <taxon>Bacillati</taxon>
        <taxon>Bacillota</taxon>
        <taxon>Clostridia</taxon>
        <taxon>Eubacteriales</taxon>
        <taxon>Oscillospiraceae</taxon>
        <taxon>Acetanaerobacterium</taxon>
    </lineage>
</organism>
<dbReference type="AlphaFoldDB" id="A0A1G9WZA2"/>
<dbReference type="GO" id="GO:0010181">
    <property type="term" value="F:FMN binding"/>
    <property type="evidence" value="ECO:0007669"/>
    <property type="project" value="InterPro"/>
</dbReference>
<gene>
    <name evidence="3" type="ORF">SAMN05192585_10741</name>
</gene>
<dbReference type="InterPro" id="IPR007329">
    <property type="entry name" value="FMN-bd"/>
</dbReference>
<evidence type="ECO:0000259" key="2">
    <source>
        <dbReference type="SMART" id="SM00900"/>
    </source>
</evidence>
<dbReference type="SMART" id="SM00900">
    <property type="entry name" value="FMN_bind"/>
    <property type="match status" value="1"/>
</dbReference>